<comment type="subcellular location">
    <subcellularLocation>
        <location evidence="1 7">Cell membrane</location>
        <topology evidence="1 7">Multi-pass membrane protein</topology>
    </subcellularLocation>
</comment>
<evidence type="ECO:0000256" key="4">
    <source>
        <dbReference type="ARBA" id="ARBA00022692"/>
    </source>
</evidence>
<keyword evidence="10" id="KW-1185">Reference proteome</keyword>
<feature type="transmembrane region" description="Helical" evidence="7">
    <location>
        <begin position="135"/>
        <end position="160"/>
    </location>
</feature>
<dbReference type="EMBL" id="JAFBDQ010000009">
    <property type="protein sequence ID" value="MBM7557082.1"/>
    <property type="molecule type" value="Genomic_DNA"/>
</dbReference>
<evidence type="ECO:0000256" key="6">
    <source>
        <dbReference type="ARBA" id="ARBA00023136"/>
    </source>
</evidence>
<proteinExistence type="inferred from homology"/>
<dbReference type="InterPro" id="IPR045621">
    <property type="entry name" value="BPD_transp_1_N"/>
</dbReference>
<evidence type="ECO:0000259" key="8">
    <source>
        <dbReference type="PROSITE" id="PS50928"/>
    </source>
</evidence>
<organism evidence="9 10">
    <name type="scientific">Halanaerobacter jeridensis</name>
    <dbReference type="NCBI Taxonomy" id="706427"/>
    <lineage>
        <taxon>Bacteria</taxon>
        <taxon>Bacillati</taxon>
        <taxon>Bacillota</taxon>
        <taxon>Clostridia</taxon>
        <taxon>Halanaerobiales</taxon>
        <taxon>Halobacteroidaceae</taxon>
        <taxon>Halanaerobacter</taxon>
    </lineage>
</organism>
<name>A0A938XPT8_9FIRM</name>
<feature type="transmembrane region" description="Helical" evidence="7">
    <location>
        <begin position="276"/>
        <end position="302"/>
    </location>
</feature>
<dbReference type="InterPro" id="IPR000515">
    <property type="entry name" value="MetI-like"/>
</dbReference>
<feature type="transmembrane region" description="Helical" evidence="7">
    <location>
        <begin position="230"/>
        <end position="256"/>
    </location>
</feature>
<dbReference type="SUPFAM" id="SSF161098">
    <property type="entry name" value="MetI-like"/>
    <property type="match status" value="1"/>
</dbReference>
<dbReference type="AlphaFoldDB" id="A0A938XPT8"/>
<keyword evidence="2 7" id="KW-0813">Transport</keyword>
<evidence type="ECO:0000313" key="10">
    <source>
        <dbReference type="Proteomes" id="UP000774000"/>
    </source>
</evidence>
<keyword evidence="3" id="KW-1003">Cell membrane</keyword>
<dbReference type="GO" id="GO:0005886">
    <property type="term" value="C:plasma membrane"/>
    <property type="evidence" value="ECO:0007669"/>
    <property type="project" value="UniProtKB-SubCell"/>
</dbReference>
<accession>A0A938XPT8</accession>
<evidence type="ECO:0000256" key="2">
    <source>
        <dbReference type="ARBA" id="ARBA00022448"/>
    </source>
</evidence>
<comment type="caution">
    <text evidence="9">The sequence shown here is derived from an EMBL/GenBank/DDBJ whole genome shotgun (WGS) entry which is preliminary data.</text>
</comment>
<keyword evidence="4 7" id="KW-0812">Transmembrane</keyword>
<feature type="domain" description="ABC transmembrane type-1" evidence="8">
    <location>
        <begin position="96"/>
        <end position="295"/>
    </location>
</feature>
<dbReference type="Proteomes" id="UP000774000">
    <property type="component" value="Unassembled WGS sequence"/>
</dbReference>
<keyword evidence="5 7" id="KW-1133">Transmembrane helix</keyword>
<feature type="transmembrane region" description="Helical" evidence="7">
    <location>
        <begin position="12"/>
        <end position="31"/>
    </location>
</feature>
<dbReference type="PROSITE" id="PS50928">
    <property type="entry name" value="ABC_TM1"/>
    <property type="match status" value="1"/>
</dbReference>
<comment type="similarity">
    <text evidence="7">Belongs to the binding-protein-dependent transport system permease family.</text>
</comment>
<dbReference type="PANTHER" id="PTHR43163">
    <property type="entry name" value="DIPEPTIDE TRANSPORT SYSTEM PERMEASE PROTEIN DPPB-RELATED"/>
    <property type="match status" value="1"/>
</dbReference>
<dbReference type="Pfam" id="PF00528">
    <property type="entry name" value="BPD_transp_1"/>
    <property type="match status" value="1"/>
</dbReference>
<evidence type="ECO:0000256" key="1">
    <source>
        <dbReference type="ARBA" id="ARBA00004651"/>
    </source>
</evidence>
<sequence length="309" mass="33655">MLGYILRKTLMVVPILIGIATITFLLNFVFVPGDPVRISMGQHADPETIEMIRAEMGLDDPLIVQYGRFIGGLFKGDFGKSFTTRQPVLDMVLERFPATAKLALAATIISIVLGVSAGIVSAVKSNSFLDYFFMTFSMLGISMPVYWLGLVLIVVFSLNLDLLPAGGYGSGSLRYLILPAFALGFRQAAKVARMTRSSMLEVIDKDYVKTARAKGLSEQIVVIKHALKNALIPVITVIGTQLGYLLGGAVLTESVFSWPGLGRLAVNAVLKRDFPLIQGTVIFLAACFVLVNLLVDLSYGLLDPRIRYD</sequence>
<feature type="transmembrane region" description="Helical" evidence="7">
    <location>
        <begin position="172"/>
        <end position="189"/>
    </location>
</feature>
<evidence type="ECO:0000313" key="9">
    <source>
        <dbReference type="EMBL" id="MBM7557082.1"/>
    </source>
</evidence>
<dbReference type="Pfam" id="PF19300">
    <property type="entry name" value="BPD_transp_1_N"/>
    <property type="match status" value="1"/>
</dbReference>
<dbReference type="InterPro" id="IPR035906">
    <property type="entry name" value="MetI-like_sf"/>
</dbReference>
<dbReference type="CDD" id="cd06261">
    <property type="entry name" value="TM_PBP2"/>
    <property type="match status" value="1"/>
</dbReference>
<dbReference type="GO" id="GO:0055085">
    <property type="term" value="P:transmembrane transport"/>
    <property type="evidence" value="ECO:0007669"/>
    <property type="project" value="InterPro"/>
</dbReference>
<keyword evidence="6 7" id="KW-0472">Membrane</keyword>
<reference evidence="9" key="1">
    <citation type="submission" date="2021-01" db="EMBL/GenBank/DDBJ databases">
        <title>Genomic Encyclopedia of Type Strains, Phase IV (KMG-IV): sequencing the most valuable type-strain genomes for metagenomic binning, comparative biology and taxonomic classification.</title>
        <authorList>
            <person name="Goeker M."/>
        </authorList>
    </citation>
    <scope>NUCLEOTIDE SEQUENCE</scope>
    <source>
        <strain evidence="9">DSM 23230</strain>
    </source>
</reference>
<dbReference type="Gene3D" id="1.10.3720.10">
    <property type="entry name" value="MetI-like"/>
    <property type="match status" value="1"/>
</dbReference>
<evidence type="ECO:0000256" key="3">
    <source>
        <dbReference type="ARBA" id="ARBA00022475"/>
    </source>
</evidence>
<evidence type="ECO:0000256" key="5">
    <source>
        <dbReference type="ARBA" id="ARBA00022989"/>
    </source>
</evidence>
<gene>
    <name evidence="9" type="ORF">JOC47_001936</name>
</gene>
<protein>
    <submittedName>
        <fullName evidence="9">Peptide/nickel transport system permease protein</fullName>
    </submittedName>
</protein>
<dbReference type="PANTHER" id="PTHR43163:SF6">
    <property type="entry name" value="DIPEPTIDE TRANSPORT SYSTEM PERMEASE PROTEIN DPPB-RELATED"/>
    <property type="match status" value="1"/>
</dbReference>
<evidence type="ECO:0000256" key="7">
    <source>
        <dbReference type="RuleBase" id="RU363032"/>
    </source>
</evidence>
<dbReference type="RefSeq" id="WP_204701848.1">
    <property type="nucleotide sequence ID" value="NZ_JAFBDQ010000009.1"/>
</dbReference>
<feature type="transmembrane region" description="Helical" evidence="7">
    <location>
        <begin position="102"/>
        <end position="123"/>
    </location>
</feature>